<proteinExistence type="inferred from homology"/>
<dbReference type="EMBL" id="BMZH01000006">
    <property type="protein sequence ID" value="GHA95326.1"/>
    <property type="molecule type" value="Genomic_DNA"/>
</dbReference>
<name>A0A8J3CSL4_9PROT</name>
<protein>
    <recommendedName>
        <fullName evidence="4">BolA family transcriptional regulator</fullName>
    </recommendedName>
</protein>
<dbReference type="PIRSF" id="PIRSF003113">
    <property type="entry name" value="BolA"/>
    <property type="match status" value="1"/>
</dbReference>
<gene>
    <name evidence="2" type="ORF">GCM10009069_17910</name>
</gene>
<evidence type="ECO:0000256" key="1">
    <source>
        <dbReference type="RuleBase" id="RU003860"/>
    </source>
</evidence>
<evidence type="ECO:0008006" key="4">
    <source>
        <dbReference type="Google" id="ProtNLM"/>
    </source>
</evidence>
<dbReference type="Pfam" id="PF01722">
    <property type="entry name" value="BolA"/>
    <property type="match status" value="1"/>
</dbReference>
<accession>A0A8J3CSL4</accession>
<dbReference type="GO" id="GO:0016226">
    <property type="term" value="P:iron-sulfur cluster assembly"/>
    <property type="evidence" value="ECO:0007669"/>
    <property type="project" value="TreeGrafter"/>
</dbReference>
<keyword evidence="3" id="KW-1185">Reference proteome</keyword>
<comment type="similarity">
    <text evidence="1">Belongs to the BolA/IbaG family.</text>
</comment>
<reference evidence="2" key="1">
    <citation type="journal article" date="2014" name="Int. J. Syst. Evol. Microbiol.">
        <title>Complete genome sequence of Corynebacterium casei LMG S-19264T (=DSM 44701T), isolated from a smear-ripened cheese.</title>
        <authorList>
            <consortium name="US DOE Joint Genome Institute (JGI-PGF)"/>
            <person name="Walter F."/>
            <person name="Albersmeier A."/>
            <person name="Kalinowski J."/>
            <person name="Ruckert C."/>
        </authorList>
    </citation>
    <scope>NUCLEOTIDE SEQUENCE</scope>
    <source>
        <strain evidence="2">KCTC 32513</strain>
    </source>
</reference>
<organism evidence="2 3">
    <name type="scientific">Algimonas arctica</name>
    <dbReference type="NCBI Taxonomy" id="1479486"/>
    <lineage>
        <taxon>Bacteria</taxon>
        <taxon>Pseudomonadati</taxon>
        <taxon>Pseudomonadota</taxon>
        <taxon>Alphaproteobacteria</taxon>
        <taxon>Maricaulales</taxon>
        <taxon>Robiginitomaculaceae</taxon>
        <taxon>Algimonas</taxon>
    </lineage>
</organism>
<dbReference type="Gene3D" id="3.30.300.90">
    <property type="entry name" value="BolA-like"/>
    <property type="match status" value="1"/>
</dbReference>
<dbReference type="InterPro" id="IPR002634">
    <property type="entry name" value="BolA"/>
</dbReference>
<dbReference type="AlphaFoldDB" id="A0A8J3CSL4"/>
<dbReference type="InterPro" id="IPR036065">
    <property type="entry name" value="BolA-like_sf"/>
</dbReference>
<dbReference type="RefSeq" id="WP_189497610.1">
    <property type="nucleotide sequence ID" value="NZ_BMZH01000006.1"/>
</dbReference>
<dbReference type="PANTHER" id="PTHR46230">
    <property type="match status" value="1"/>
</dbReference>
<comment type="caution">
    <text evidence="2">The sequence shown here is derived from an EMBL/GenBank/DDBJ whole genome shotgun (WGS) entry which is preliminary data.</text>
</comment>
<dbReference type="PANTHER" id="PTHR46230:SF7">
    <property type="entry name" value="BOLA-LIKE PROTEIN 1"/>
    <property type="match status" value="1"/>
</dbReference>
<dbReference type="Proteomes" id="UP000634004">
    <property type="component" value="Unassembled WGS sequence"/>
</dbReference>
<sequence>MTTILTTIETKLRDAFSPSTLLVENESHLHAGHGGAAEHVAEHGNTPSHIHITIQAAQFSDLSRLARHRAVLDAIETEVAVLHAVRMTINPT</sequence>
<reference evidence="2" key="2">
    <citation type="submission" date="2020-09" db="EMBL/GenBank/DDBJ databases">
        <authorList>
            <person name="Sun Q."/>
            <person name="Kim S."/>
        </authorList>
    </citation>
    <scope>NUCLEOTIDE SEQUENCE</scope>
    <source>
        <strain evidence="2">KCTC 32513</strain>
    </source>
</reference>
<evidence type="ECO:0000313" key="2">
    <source>
        <dbReference type="EMBL" id="GHA95326.1"/>
    </source>
</evidence>
<evidence type="ECO:0000313" key="3">
    <source>
        <dbReference type="Proteomes" id="UP000634004"/>
    </source>
</evidence>
<dbReference type="SUPFAM" id="SSF82657">
    <property type="entry name" value="BolA-like"/>
    <property type="match status" value="1"/>
</dbReference>